<dbReference type="InterPro" id="IPR029063">
    <property type="entry name" value="SAM-dependent_MTases_sf"/>
</dbReference>
<dbReference type="RefSeq" id="WP_337312673.1">
    <property type="nucleotide sequence ID" value="NZ_JAEKNS010000122.1"/>
</dbReference>
<reference evidence="3" key="2">
    <citation type="submission" date="2018-05" db="EMBL/GenBank/DDBJ databases">
        <authorList>
            <person name="Ferrari B."/>
        </authorList>
    </citation>
    <scope>NUCLEOTIDE SEQUENCE</scope>
    <source>
        <strain evidence="3">RRmetagenome_bin12</strain>
    </source>
</reference>
<gene>
    <name evidence="3" type="ORF">DLM65_06165</name>
    <name evidence="2" type="ORF">JF886_11730</name>
</gene>
<dbReference type="PANTHER" id="PTHR43591">
    <property type="entry name" value="METHYLTRANSFERASE"/>
    <property type="match status" value="1"/>
</dbReference>
<name>A0A2W6A7I7_9BACT</name>
<protein>
    <submittedName>
        <fullName evidence="2 3">SAM-dependent methyltransferase</fullName>
    </submittedName>
</protein>
<dbReference type="Proteomes" id="UP000248724">
    <property type="component" value="Unassembled WGS sequence"/>
</dbReference>
<reference evidence="2 5" key="3">
    <citation type="submission" date="2020-10" db="EMBL/GenBank/DDBJ databases">
        <title>Ca. Dormibacterota MAGs.</title>
        <authorList>
            <person name="Montgomery K."/>
        </authorList>
    </citation>
    <scope>NUCLEOTIDE SEQUENCE [LARGE SCALE GENOMIC DNA]</scope>
    <source>
        <strain evidence="2">SC8812_S17_18</strain>
    </source>
</reference>
<dbReference type="InterPro" id="IPR013216">
    <property type="entry name" value="Methyltransf_11"/>
</dbReference>
<keyword evidence="3" id="KW-0489">Methyltransferase</keyword>
<evidence type="ECO:0000313" key="4">
    <source>
        <dbReference type="Proteomes" id="UP000248724"/>
    </source>
</evidence>
<evidence type="ECO:0000259" key="1">
    <source>
        <dbReference type="Pfam" id="PF08241"/>
    </source>
</evidence>
<dbReference type="EMBL" id="QHBU01000117">
    <property type="protein sequence ID" value="PZR81278.1"/>
    <property type="molecule type" value="Genomic_DNA"/>
</dbReference>
<dbReference type="CDD" id="cd02440">
    <property type="entry name" value="AdoMet_MTases"/>
    <property type="match status" value="1"/>
</dbReference>
<dbReference type="Proteomes" id="UP000606991">
    <property type="component" value="Unassembled WGS sequence"/>
</dbReference>
<keyword evidence="3" id="KW-0808">Transferase</keyword>
<feature type="domain" description="Methyltransferase type 11" evidence="1">
    <location>
        <begin position="18"/>
        <end position="120"/>
    </location>
</feature>
<sequence>MLTVDFARLRLAPGTRVLDIGCGNGRHAFEALRHGAEVVATDLDETALAEVVTMAEAMRLEGEVPPGGSLRTVRADARRLPFDDAEFDVVIAAEVLEHIHEDVTALAELVRVLRPGGLIAVTVPRWWPERVCWALSREYHEVAGGHVRIYRRRQLAERLRRSGLVLAPPHHHAHALHSPYWWLRCALGMSREQAVAARLYHRFLVYDLMRRPRWTRSLERVLNPMLGKSVVLYARRPGPAAAGTSA</sequence>
<dbReference type="EMBL" id="JAEKNS010000122">
    <property type="protein sequence ID" value="MBJ7595504.1"/>
    <property type="molecule type" value="Genomic_DNA"/>
</dbReference>
<accession>A0A934N6K1</accession>
<comment type="caution">
    <text evidence="3">The sequence shown here is derived from an EMBL/GenBank/DDBJ whole genome shotgun (WGS) entry which is preliminary data.</text>
</comment>
<dbReference type="SUPFAM" id="SSF53335">
    <property type="entry name" value="S-adenosyl-L-methionine-dependent methyltransferases"/>
    <property type="match status" value="1"/>
</dbReference>
<organism evidence="3 4">
    <name type="scientific">Candidatus Aeolococcus gillhamiae</name>
    <dbReference type="NCBI Taxonomy" id="3127015"/>
    <lineage>
        <taxon>Bacteria</taxon>
        <taxon>Bacillati</taxon>
        <taxon>Candidatus Dormiibacterota</taxon>
        <taxon>Candidatus Dormibacteria</taxon>
        <taxon>Candidatus Aeolococcales</taxon>
        <taxon>Candidatus Aeolococcaceae</taxon>
        <taxon>Candidatus Aeolococcus</taxon>
    </lineage>
</organism>
<evidence type="ECO:0000313" key="5">
    <source>
        <dbReference type="Proteomes" id="UP000606991"/>
    </source>
</evidence>
<evidence type="ECO:0000313" key="2">
    <source>
        <dbReference type="EMBL" id="MBJ7595504.1"/>
    </source>
</evidence>
<dbReference type="GO" id="GO:0008757">
    <property type="term" value="F:S-adenosylmethionine-dependent methyltransferase activity"/>
    <property type="evidence" value="ECO:0007669"/>
    <property type="project" value="InterPro"/>
</dbReference>
<dbReference type="Gene3D" id="3.40.50.150">
    <property type="entry name" value="Vaccinia Virus protein VP39"/>
    <property type="match status" value="1"/>
</dbReference>
<reference evidence="3 4" key="1">
    <citation type="journal article" date="2017" name="Nature">
        <title>Atmospheric trace gases support primary production in Antarctic desert surface soil.</title>
        <authorList>
            <person name="Ji M."/>
            <person name="Greening C."/>
            <person name="Vanwonterghem I."/>
            <person name="Carere C.R."/>
            <person name="Bay S.K."/>
            <person name="Steen J.A."/>
            <person name="Montgomery K."/>
            <person name="Lines T."/>
            <person name="Beardall J."/>
            <person name="van Dorst J."/>
            <person name="Snape I."/>
            <person name="Stott M.B."/>
            <person name="Hugenholtz P."/>
            <person name="Ferrari B.C."/>
        </authorList>
    </citation>
    <scope>NUCLEOTIDE SEQUENCE [LARGE SCALE GENOMIC DNA]</scope>
    <source>
        <strain evidence="3">RRmetagenome_bin12</strain>
    </source>
</reference>
<evidence type="ECO:0000313" key="3">
    <source>
        <dbReference type="EMBL" id="PZR81278.1"/>
    </source>
</evidence>
<dbReference type="GO" id="GO:0032259">
    <property type="term" value="P:methylation"/>
    <property type="evidence" value="ECO:0007669"/>
    <property type="project" value="UniProtKB-KW"/>
</dbReference>
<accession>A0A2W6A7I7</accession>
<dbReference type="AlphaFoldDB" id="A0A2W6A7I7"/>
<dbReference type="Pfam" id="PF08241">
    <property type="entry name" value="Methyltransf_11"/>
    <property type="match status" value="1"/>
</dbReference>
<proteinExistence type="predicted"/>